<dbReference type="PANTHER" id="PTHR32322:SF18">
    <property type="entry name" value="S-ADENOSYLMETHIONINE_S-ADENOSYLHOMOCYSTEINE TRANSPORTER"/>
    <property type="match status" value="1"/>
</dbReference>
<keyword evidence="5 6" id="KW-0472">Membrane</keyword>
<feature type="transmembrane region" description="Helical" evidence="6">
    <location>
        <begin position="228"/>
        <end position="250"/>
    </location>
</feature>
<keyword evidence="2" id="KW-1003">Cell membrane</keyword>
<feature type="transmembrane region" description="Helical" evidence="6">
    <location>
        <begin position="15"/>
        <end position="35"/>
    </location>
</feature>
<comment type="caution">
    <text evidence="8">The sequence shown here is derived from an EMBL/GenBank/DDBJ whole genome shotgun (WGS) entry which is preliminary data.</text>
</comment>
<evidence type="ECO:0000256" key="4">
    <source>
        <dbReference type="ARBA" id="ARBA00022989"/>
    </source>
</evidence>
<dbReference type="RefSeq" id="WP_036863900.1">
    <property type="nucleotide sequence ID" value="NZ_JRNS01000269.1"/>
</dbReference>
<dbReference type="PANTHER" id="PTHR32322">
    <property type="entry name" value="INNER MEMBRANE TRANSPORTER"/>
    <property type="match status" value="1"/>
</dbReference>
<comment type="subcellular location">
    <subcellularLocation>
        <location evidence="1">Cell membrane</location>
        <topology evidence="1">Multi-pass membrane protein</topology>
    </subcellularLocation>
</comment>
<feature type="transmembrane region" description="Helical" evidence="6">
    <location>
        <begin position="197"/>
        <end position="216"/>
    </location>
</feature>
<keyword evidence="4 6" id="KW-1133">Transmembrane helix</keyword>
<dbReference type="InterPro" id="IPR050638">
    <property type="entry name" value="AA-Vitamin_Transporters"/>
</dbReference>
<evidence type="ECO:0000313" key="9">
    <source>
        <dbReference type="Proteomes" id="UP000029578"/>
    </source>
</evidence>
<keyword evidence="3 6" id="KW-0812">Transmembrane</keyword>
<dbReference type="SUPFAM" id="SSF103481">
    <property type="entry name" value="Multidrug resistance efflux transporter EmrE"/>
    <property type="match status" value="2"/>
</dbReference>
<organism evidence="8 9">
    <name type="scientific">Prevotella melaninogenica DNF00666</name>
    <dbReference type="NCBI Taxonomy" id="1401073"/>
    <lineage>
        <taxon>Bacteria</taxon>
        <taxon>Pseudomonadati</taxon>
        <taxon>Bacteroidota</taxon>
        <taxon>Bacteroidia</taxon>
        <taxon>Bacteroidales</taxon>
        <taxon>Prevotellaceae</taxon>
        <taxon>Prevotella</taxon>
    </lineage>
</organism>
<feature type="domain" description="EamA" evidence="7">
    <location>
        <begin position="171"/>
        <end position="304"/>
    </location>
</feature>
<evidence type="ECO:0000256" key="2">
    <source>
        <dbReference type="ARBA" id="ARBA00022475"/>
    </source>
</evidence>
<sequence>MRGNPPTQSIFQRPIWVSLFALTAAVAWGWAYPLIKLGFAEFGITQGMTGSKMVFAGIRFSLSGVIILLMAQLTGRDFHLRSARDSWYILLFALLNTTLHYAFFYFGLSYSEGSRAAILNSLSVFSVVIFACLFFKSDRMTVRKLMGCVVGFAGILSLNLGSAESGHFTWLGDGMIILNALCGAATSLLTRGLGKRIDVFVGTGLALAIGGLLLVVPGLLWNGTLPRITVLGCVYLVLLIGISTVGFGLYNKLLTCNPVGKVAIYNSLIPMVGAVTSCLCLNETFHFKYLVAGLLAAAGIYIINKGK</sequence>
<proteinExistence type="predicted"/>
<dbReference type="InterPro" id="IPR037185">
    <property type="entry name" value="EmrE-like"/>
</dbReference>
<evidence type="ECO:0000313" key="8">
    <source>
        <dbReference type="EMBL" id="KGF50170.1"/>
    </source>
</evidence>
<evidence type="ECO:0000256" key="6">
    <source>
        <dbReference type="SAM" id="Phobius"/>
    </source>
</evidence>
<feature type="transmembrane region" description="Helical" evidence="6">
    <location>
        <begin position="55"/>
        <end position="75"/>
    </location>
</feature>
<feature type="domain" description="EamA" evidence="7">
    <location>
        <begin position="16"/>
        <end position="159"/>
    </location>
</feature>
<feature type="transmembrane region" description="Helical" evidence="6">
    <location>
        <begin position="116"/>
        <end position="135"/>
    </location>
</feature>
<dbReference type="EMBL" id="JRNS01000269">
    <property type="protein sequence ID" value="KGF50170.1"/>
    <property type="molecule type" value="Genomic_DNA"/>
</dbReference>
<reference evidence="8 9" key="1">
    <citation type="submission" date="2014-07" db="EMBL/GenBank/DDBJ databases">
        <authorList>
            <person name="McCorrison J."/>
            <person name="Sanka R."/>
            <person name="Torralba M."/>
            <person name="Gillis M."/>
            <person name="Haft D.H."/>
            <person name="Methe B."/>
            <person name="Sutton G."/>
            <person name="Nelson K.E."/>
        </authorList>
    </citation>
    <scope>NUCLEOTIDE SEQUENCE [LARGE SCALE GENOMIC DNA]</scope>
    <source>
        <strain evidence="8 9">DNF00666</strain>
    </source>
</reference>
<dbReference type="Pfam" id="PF00892">
    <property type="entry name" value="EamA"/>
    <property type="match status" value="2"/>
</dbReference>
<accession>A0A096ATU2</accession>
<protein>
    <submittedName>
        <fullName evidence="8">Membrane protein</fullName>
    </submittedName>
</protein>
<feature type="transmembrane region" description="Helical" evidence="6">
    <location>
        <begin position="142"/>
        <end position="162"/>
    </location>
</feature>
<evidence type="ECO:0000256" key="3">
    <source>
        <dbReference type="ARBA" id="ARBA00022692"/>
    </source>
</evidence>
<dbReference type="InterPro" id="IPR000620">
    <property type="entry name" value="EamA_dom"/>
</dbReference>
<evidence type="ECO:0000256" key="1">
    <source>
        <dbReference type="ARBA" id="ARBA00004651"/>
    </source>
</evidence>
<gene>
    <name evidence="8" type="ORF">HMPREF0661_05040</name>
</gene>
<name>A0A096ATU2_9BACT</name>
<dbReference type="Proteomes" id="UP000029578">
    <property type="component" value="Unassembled WGS sequence"/>
</dbReference>
<evidence type="ECO:0000256" key="5">
    <source>
        <dbReference type="ARBA" id="ARBA00023136"/>
    </source>
</evidence>
<feature type="transmembrane region" description="Helical" evidence="6">
    <location>
        <begin position="87"/>
        <end position="110"/>
    </location>
</feature>
<feature type="transmembrane region" description="Helical" evidence="6">
    <location>
        <begin position="285"/>
        <end position="303"/>
    </location>
</feature>
<dbReference type="AlphaFoldDB" id="A0A096ATU2"/>
<evidence type="ECO:0000259" key="7">
    <source>
        <dbReference type="Pfam" id="PF00892"/>
    </source>
</evidence>
<dbReference type="GO" id="GO:0005886">
    <property type="term" value="C:plasma membrane"/>
    <property type="evidence" value="ECO:0007669"/>
    <property type="project" value="UniProtKB-SubCell"/>
</dbReference>